<dbReference type="AlphaFoldDB" id="A0A1B3WDL9"/>
<comment type="function">
    <text evidence="5">Involved in formation and maintenance of cell shape.</text>
</comment>
<evidence type="ECO:0000256" key="5">
    <source>
        <dbReference type="PIRNR" id="PIRNR038471"/>
    </source>
</evidence>
<protein>
    <recommendedName>
        <fullName evidence="2 5">Cell shape-determining protein MreC</fullName>
    </recommendedName>
    <alternativeName>
        <fullName evidence="4 5">Cell shape protein MreC</fullName>
    </alternativeName>
</protein>
<dbReference type="GO" id="GO:0005886">
    <property type="term" value="C:plasma membrane"/>
    <property type="evidence" value="ECO:0007669"/>
    <property type="project" value="TreeGrafter"/>
</dbReference>
<feature type="transmembrane region" description="Helical" evidence="7">
    <location>
        <begin position="9"/>
        <end position="26"/>
    </location>
</feature>
<evidence type="ECO:0000256" key="7">
    <source>
        <dbReference type="SAM" id="Phobius"/>
    </source>
</evidence>
<dbReference type="Gene3D" id="2.40.10.340">
    <property type="entry name" value="Rod shape-determining protein MreC, domain 1"/>
    <property type="match status" value="1"/>
</dbReference>
<dbReference type="PANTHER" id="PTHR34138:SF1">
    <property type="entry name" value="CELL SHAPE-DETERMINING PROTEIN MREC"/>
    <property type="match status" value="1"/>
</dbReference>
<evidence type="ECO:0000256" key="2">
    <source>
        <dbReference type="ARBA" id="ARBA00013855"/>
    </source>
</evidence>
<dbReference type="Gene3D" id="2.40.10.350">
    <property type="entry name" value="Rod shape-determining protein MreC, domain 2"/>
    <property type="match status" value="1"/>
</dbReference>
<dbReference type="InterPro" id="IPR007221">
    <property type="entry name" value="MreC"/>
</dbReference>
<evidence type="ECO:0000256" key="6">
    <source>
        <dbReference type="SAM" id="MobiDB-lite"/>
    </source>
</evidence>
<feature type="domain" description="Rod shape-determining protein MreC beta-barrel core" evidence="8">
    <location>
        <begin position="121"/>
        <end position="270"/>
    </location>
</feature>
<evidence type="ECO:0000256" key="3">
    <source>
        <dbReference type="ARBA" id="ARBA00022960"/>
    </source>
</evidence>
<dbReference type="Proteomes" id="UP000094757">
    <property type="component" value="Chromosome"/>
</dbReference>
<evidence type="ECO:0000256" key="1">
    <source>
        <dbReference type="ARBA" id="ARBA00009369"/>
    </source>
</evidence>
<dbReference type="EMBL" id="CP017037">
    <property type="protein sequence ID" value="AOH39057.1"/>
    <property type="molecule type" value="Genomic_DNA"/>
</dbReference>
<reference evidence="10" key="1">
    <citation type="submission" date="2016-08" db="EMBL/GenBank/DDBJ databases">
        <authorList>
            <person name="Holder M.E."/>
            <person name="Ajami N.J."/>
            <person name="Petrosino J.F."/>
        </authorList>
    </citation>
    <scope>NUCLEOTIDE SEQUENCE [LARGE SCALE GENOMIC DNA]</scope>
    <source>
        <strain evidence="10">F0677</strain>
    </source>
</reference>
<dbReference type="STRING" id="39950.BCB69_03175"/>
<organism evidence="9 10">
    <name type="scientific">Dialister pneumosintes</name>
    <dbReference type="NCBI Taxonomy" id="39950"/>
    <lineage>
        <taxon>Bacteria</taxon>
        <taxon>Bacillati</taxon>
        <taxon>Bacillota</taxon>
        <taxon>Negativicutes</taxon>
        <taxon>Veillonellales</taxon>
        <taxon>Veillonellaceae</taxon>
        <taxon>Dialister</taxon>
    </lineage>
</organism>
<evidence type="ECO:0000313" key="9">
    <source>
        <dbReference type="EMBL" id="AOH39057.1"/>
    </source>
</evidence>
<proteinExistence type="inferred from homology"/>
<evidence type="ECO:0000256" key="4">
    <source>
        <dbReference type="ARBA" id="ARBA00032089"/>
    </source>
</evidence>
<evidence type="ECO:0000313" key="10">
    <source>
        <dbReference type="Proteomes" id="UP000094757"/>
    </source>
</evidence>
<comment type="similarity">
    <text evidence="1 5">Belongs to the MreC family.</text>
</comment>
<gene>
    <name evidence="9" type="ORF">BCB69_03175</name>
</gene>
<dbReference type="PIRSF" id="PIRSF038471">
    <property type="entry name" value="MreC"/>
    <property type="match status" value="1"/>
</dbReference>
<name>A0A1B3WDL9_9FIRM</name>
<keyword evidence="7" id="KW-0812">Transmembrane</keyword>
<dbReference type="InterPro" id="IPR042175">
    <property type="entry name" value="Cell/Rod_MreC_2"/>
</dbReference>
<dbReference type="InterPro" id="IPR055342">
    <property type="entry name" value="MreC_beta-barrel_core"/>
</dbReference>
<dbReference type="PANTHER" id="PTHR34138">
    <property type="entry name" value="CELL SHAPE-DETERMINING PROTEIN MREC"/>
    <property type="match status" value="1"/>
</dbReference>
<dbReference type="GO" id="GO:0008360">
    <property type="term" value="P:regulation of cell shape"/>
    <property type="evidence" value="ECO:0007669"/>
    <property type="project" value="UniProtKB-KW"/>
</dbReference>
<dbReference type="InterPro" id="IPR042177">
    <property type="entry name" value="Cell/Rod_1"/>
</dbReference>
<keyword evidence="7" id="KW-0472">Membrane</keyword>
<keyword evidence="7" id="KW-1133">Transmembrane helix</keyword>
<dbReference type="NCBIfam" id="TIGR00219">
    <property type="entry name" value="mreC"/>
    <property type="match status" value="1"/>
</dbReference>
<accession>A0A1B3WDL9</accession>
<feature type="region of interest" description="Disordered" evidence="6">
    <location>
        <begin position="288"/>
        <end position="307"/>
    </location>
</feature>
<evidence type="ECO:0000259" key="8">
    <source>
        <dbReference type="Pfam" id="PF04085"/>
    </source>
</evidence>
<dbReference type="KEGG" id="dpn:BCB69_03175"/>
<dbReference type="Pfam" id="PF04085">
    <property type="entry name" value="MreC"/>
    <property type="match status" value="1"/>
</dbReference>
<sequence>MFFFGKRKIIISILLFLFMTICGWFWRNREAVSFISQPLSIVEAPFMYGASRLTLLGKYGGVTINKILSNWDELDNLKRENNNLKAEQVAYSEILAENIRLRELLAFKQQYNQYHMLGAKVIAKDYNSWTNTITIDRGADDGVSKYMAVIVPDGAVGFIIEADKMTSKVQLLVDPRTSIGGIIQRPESRVASILKGTGNRSDLLVFGNIPKEADVIKGDTVIASGYGGIYPKGTLIGTVKQVDVDKLGISLEALVKPAVDFTRLEEVFVVIAFEQMIDPLEIKNQVPLTEPAMNPNEQQAKDNKTGD</sequence>
<keyword evidence="3 5" id="KW-0133">Cell shape</keyword>